<evidence type="ECO:0000313" key="2">
    <source>
        <dbReference type="EMBL" id="ODN00204.1"/>
    </source>
</evidence>
<feature type="compositionally biased region" description="Polar residues" evidence="1">
    <location>
        <begin position="43"/>
        <end position="59"/>
    </location>
</feature>
<gene>
    <name evidence="2" type="ORF">Ocin01_06476</name>
</gene>
<accession>A0A1D2N4L6</accession>
<protein>
    <submittedName>
        <fullName evidence="2">Uncharacterized protein</fullName>
    </submittedName>
</protein>
<feature type="region of interest" description="Disordered" evidence="1">
    <location>
        <begin position="37"/>
        <end position="59"/>
    </location>
</feature>
<dbReference type="Proteomes" id="UP000094527">
    <property type="component" value="Unassembled WGS sequence"/>
</dbReference>
<dbReference type="EMBL" id="LJIJ01000224">
    <property type="protein sequence ID" value="ODN00204.1"/>
    <property type="molecule type" value="Genomic_DNA"/>
</dbReference>
<comment type="caution">
    <text evidence="2">The sequence shown here is derived from an EMBL/GenBank/DDBJ whole genome shotgun (WGS) entry which is preliminary data.</text>
</comment>
<dbReference type="AlphaFoldDB" id="A0A1D2N4L6"/>
<sequence length="59" mass="6683">MQIIFEVQNYRLPVSELDECSEKQKVVDGYHEPSADIKRTKILSGTQEMPSTRGGSLQD</sequence>
<organism evidence="2 3">
    <name type="scientific">Orchesella cincta</name>
    <name type="common">Springtail</name>
    <name type="synonym">Podura cincta</name>
    <dbReference type="NCBI Taxonomy" id="48709"/>
    <lineage>
        <taxon>Eukaryota</taxon>
        <taxon>Metazoa</taxon>
        <taxon>Ecdysozoa</taxon>
        <taxon>Arthropoda</taxon>
        <taxon>Hexapoda</taxon>
        <taxon>Collembola</taxon>
        <taxon>Entomobryomorpha</taxon>
        <taxon>Entomobryoidea</taxon>
        <taxon>Orchesellidae</taxon>
        <taxon>Orchesellinae</taxon>
        <taxon>Orchesella</taxon>
    </lineage>
</organism>
<keyword evidence="3" id="KW-1185">Reference proteome</keyword>
<evidence type="ECO:0000256" key="1">
    <source>
        <dbReference type="SAM" id="MobiDB-lite"/>
    </source>
</evidence>
<reference evidence="2 3" key="1">
    <citation type="journal article" date="2016" name="Genome Biol. Evol.">
        <title>Gene Family Evolution Reflects Adaptation to Soil Environmental Stressors in the Genome of the Collembolan Orchesella cincta.</title>
        <authorList>
            <person name="Faddeeva-Vakhrusheva A."/>
            <person name="Derks M.F."/>
            <person name="Anvar S.Y."/>
            <person name="Agamennone V."/>
            <person name="Suring W."/>
            <person name="Smit S."/>
            <person name="van Straalen N.M."/>
            <person name="Roelofs D."/>
        </authorList>
    </citation>
    <scope>NUCLEOTIDE SEQUENCE [LARGE SCALE GENOMIC DNA]</scope>
    <source>
        <tissue evidence="2">Mixed pool</tissue>
    </source>
</reference>
<evidence type="ECO:0000313" key="3">
    <source>
        <dbReference type="Proteomes" id="UP000094527"/>
    </source>
</evidence>
<name>A0A1D2N4L6_ORCCI</name>
<proteinExistence type="predicted"/>